<gene>
    <name evidence="1" type="ORF">GMARGA_LOCUS4734</name>
</gene>
<dbReference type="Proteomes" id="UP000789901">
    <property type="component" value="Unassembled WGS sequence"/>
</dbReference>
<proteinExistence type="predicted"/>
<evidence type="ECO:0000313" key="1">
    <source>
        <dbReference type="EMBL" id="CAG8554905.1"/>
    </source>
</evidence>
<organism evidence="1 2">
    <name type="scientific">Gigaspora margarita</name>
    <dbReference type="NCBI Taxonomy" id="4874"/>
    <lineage>
        <taxon>Eukaryota</taxon>
        <taxon>Fungi</taxon>
        <taxon>Fungi incertae sedis</taxon>
        <taxon>Mucoromycota</taxon>
        <taxon>Glomeromycotina</taxon>
        <taxon>Glomeromycetes</taxon>
        <taxon>Diversisporales</taxon>
        <taxon>Gigasporaceae</taxon>
        <taxon>Gigaspora</taxon>
    </lineage>
</organism>
<protein>
    <submittedName>
        <fullName evidence="1">38855_t:CDS:1</fullName>
    </submittedName>
</protein>
<name>A0ABN7UBB2_GIGMA</name>
<keyword evidence="2" id="KW-1185">Reference proteome</keyword>
<dbReference type="EMBL" id="CAJVQB010001897">
    <property type="protein sequence ID" value="CAG8554905.1"/>
    <property type="molecule type" value="Genomic_DNA"/>
</dbReference>
<sequence>MIIDKVQVNINRGHNELATLSIVLTRLEKQDNAAYLKKLESSYCQKNCTSKVDAQEALKQYCEIKGMSQAESNFCFLEMIDASTRILVCQAVWQTIYGIG</sequence>
<evidence type="ECO:0000313" key="2">
    <source>
        <dbReference type="Proteomes" id="UP000789901"/>
    </source>
</evidence>
<accession>A0ABN7UBB2</accession>
<comment type="caution">
    <text evidence="1">The sequence shown here is derived from an EMBL/GenBank/DDBJ whole genome shotgun (WGS) entry which is preliminary data.</text>
</comment>
<reference evidence="1 2" key="1">
    <citation type="submission" date="2021-06" db="EMBL/GenBank/DDBJ databases">
        <authorList>
            <person name="Kallberg Y."/>
            <person name="Tangrot J."/>
            <person name="Rosling A."/>
        </authorList>
    </citation>
    <scope>NUCLEOTIDE SEQUENCE [LARGE SCALE GENOMIC DNA]</scope>
    <source>
        <strain evidence="1 2">120-4 pot B 10/14</strain>
    </source>
</reference>